<dbReference type="EMBL" id="JAKLMC020000029">
    <property type="protein sequence ID" value="KAK5950100.1"/>
    <property type="molecule type" value="Genomic_DNA"/>
</dbReference>
<gene>
    <name evidence="2" type="ORF">OHC33_008815</name>
</gene>
<comment type="caution">
    <text evidence="2">The sequence shown here is derived from an EMBL/GenBank/DDBJ whole genome shotgun (WGS) entry which is preliminary data.</text>
</comment>
<accession>A0AAN8EI18</accession>
<evidence type="ECO:0000256" key="1">
    <source>
        <dbReference type="ARBA" id="ARBA00009740"/>
    </source>
</evidence>
<dbReference type="Pfam" id="PF06884">
    <property type="entry name" value="DUF1264"/>
    <property type="match status" value="1"/>
</dbReference>
<evidence type="ECO:0000313" key="3">
    <source>
        <dbReference type="Proteomes" id="UP001316803"/>
    </source>
</evidence>
<organism evidence="2 3">
    <name type="scientific">Knufia fluminis</name>
    <dbReference type="NCBI Taxonomy" id="191047"/>
    <lineage>
        <taxon>Eukaryota</taxon>
        <taxon>Fungi</taxon>
        <taxon>Dikarya</taxon>
        <taxon>Ascomycota</taxon>
        <taxon>Pezizomycotina</taxon>
        <taxon>Eurotiomycetes</taxon>
        <taxon>Chaetothyriomycetidae</taxon>
        <taxon>Chaetothyriales</taxon>
        <taxon>Trichomeriaceae</taxon>
        <taxon>Knufia</taxon>
    </lineage>
</organism>
<dbReference type="PANTHER" id="PTHR31360">
    <property type="match status" value="1"/>
</dbReference>
<reference evidence="2 3" key="1">
    <citation type="submission" date="2022-12" db="EMBL/GenBank/DDBJ databases">
        <title>Genomic features and morphological characterization of a novel Knufia sp. strain isolated from spacecraft assembly facility.</title>
        <authorList>
            <person name="Teixeira M."/>
            <person name="Chander A.M."/>
            <person name="Stajich J.E."/>
            <person name="Venkateswaran K."/>
        </authorList>
    </citation>
    <scope>NUCLEOTIDE SEQUENCE [LARGE SCALE GENOMIC DNA]</scope>
    <source>
        <strain evidence="2 3">FJI-L2-BK-P2</strain>
    </source>
</reference>
<evidence type="ECO:0000313" key="2">
    <source>
        <dbReference type="EMBL" id="KAK5950100.1"/>
    </source>
</evidence>
<keyword evidence="3" id="KW-1185">Reference proteome</keyword>
<dbReference type="Proteomes" id="UP001316803">
    <property type="component" value="Unassembled WGS sequence"/>
</dbReference>
<comment type="similarity">
    <text evidence="1">Belongs to the OBAP family.</text>
</comment>
<dbReference type="AlphaFoldDB" id="A0AAN8EI18"/>
<protein>
    <recommendedName>
        <fullName evidence="4">DUF1264-domain-containing protein</fullName>
    </recommendedName>
</protein>
<sequence>MSLVSASITNAAAGLLKFSPTAWLKSWLLYIGIQTHVRATIDPELKPLHNVCEYLNALHIYADEAREGKVRSVEAHHFCSHVRKDLRQCLIYDSCTPGARLIGIEYMIPKEKYLQLPEDEQKLWHSHEFEVQSGMLVLPTPETHRGHADAWEKLETQAMSEVVGLYGKTWHTWQVDIHEDIPMGAPKLMGSLTEFQQLNIDEALEDRNRRFDVDPRRKREVRKGIEGPGIPKNADPWWKEAKEKKLGVYAE</sequence>
<evidence type="ECO:0008006" key="4">
    <source>
        <dbReference type="Google" id="ProtNLM"/>
    </source>
</evidence>
<proteinExistence type="inferred from homology"/>
<name>A0AAN8EI18_9EURO</name>
<dbReference type="InterPro" id="IPR010686">
    <property type="entry name" value="OBAP-like"/>
</dbReference>
<dbReference type="PANTHER" id="PTHR31360:SF0">
    <property type="entry name" value="OIL BODY-ASSOCIATED PROTEIN 1B"/>
    <property type="match status" value="1"/>
</dbReference>